<protein>
    <submittedName>
        <fullName evidence="1">Uncharacterized protein</fullName>
    </submittedName>
</protein>
<proteinExistence type="predicted"/>
<name>A0ABP3IET2_9ACTN</name>
<dbReference type="InterPro" id="IPR043863">
    <property type="entry name" value="DUF5825"/>
</dbReference>
<keyword evidence="2" id="KW-1185">Reference proteome</keyword>
<organism evidence="1 2">
    <name type="scientific">Streptomyces luteireticuli</name>
    <dbReference type="NCBI Taxonomy" id="173858"/>
    <lineage>
        <taxon>Bacteria</taxon>
        <taxon>Bacillati</taxon>
        <taxon>Actinomycetota</taxon>
        <taxon>Actinomycetes</taxon>
        <taxon>Kitasatosporales</taxon>
        <taxon>Streptomycetaceae</taxon>
        <taxon>Streptomyces</taxon>
    </lineage>
</organism>
<dbReference type="RefSeq" id="WP_344022548.1">
    <property type="nucleotide sequence ID" value="NZ_BAAABX010000023.1"/>
</dbReference>
<evidence type="ECO:0000313" key="2">
    <source>
        <dbReference type="Proteomes" id="UP001500879"/>
    </source>
</evidence>
<evidence type="ECO:0000313" key="1">
    <source>
        <dbReference type="EMBL" id="GAA0400258.1"/>
    </source>
</evidence>
<reference evidence="2" key="1">
    <citation type="journal article" date="2019" name="Int. J. Syst. Evol. Microbiol.">
        <title>The Global Catalogue of Microorganisms (GCM) 10K type strain sequencing project: providing services to taxonomists for standard genome sequencing and annotation.</title>
        <authorList>
            <consortium name="The Broad Institute Genomics Platform"/>
            <consortium name="The Broad Institute Genome Sequencing Center for Infectious Disease"/>
            <person name="Wu L."/>
            <person name="Ma J."/>
        </authorList>
    </citation>
    <scope>NUCLEOTIDE SEQUENCE [LARGE SCALE GENOMIC DNA]</scope>
    <source>
        <strain evidence="2">JCM 4788</strain>
    </source>
</reference>
<comment type="caution">
    <text evidence="1">The sequence shown here is derived from an EMBL/GenBank/DDBJ whole genome shotgun (WGS) entry which is preliminary data.</text>
</comment>
<dbReference type="Proteomes" id="UP001500879">
    <property type="component" value="Unassembled WGS sequence"/>
</dbReference>
<sequence length="215" mass="24289">MTLTLTLWRDHDPDACALPGMRIGTEHLDDPGAHHAQRLFDAGARHVVLRQPVDLTGPFDDGRAARTVRTLNLIAALTALAVSVDWTVRPGPGPRDWLRLAHLAPPTAVLGVPDPASVLRTWRHDHYICMCMYRRGPGFVQVRDRRYRELRRFTIDEPHYLAAITALEQGAPRAEDLPPDALADFLAEELAVRVGDRAWWAPYRVRRWPQGHTII</sequence>
<gene>
    <name evidence="1" type="ORF">GCM10010357_21620</name>
</gene>
<dbReference type="Pfam" id="PF19142">
    <property type="entry name" value="DUF5825"/>
    <property type="match status" value="1"/>
</dbReference>
<accession>A0ABP3IET2</accession>
<dbReference type="EMBL" id="BAAABX010000023">
    <property type="protein sequence ID" value="GAA0400258.1"/>
    <property type="molecule type" value="Genomic_DNA"/>
</dbReference>